<sequence>MTATDVDWCDVLGAGGGVESVSLLHAVAADTMAALPTTASAIRIGKTFFFTTTPRSWIEKWSARAPESDG</sequence>
<accession>A0A5A7S603</accession>
<dbReference type="Proteomes" id="UP000322244">
    <property type="component" value="Unassembled WGS sequence"/>
</dbReference>
<proteinExistence type="predicted"/>
<evidence type="ECO:0000313" key="2">
    <source>
        <dbReference type="Proteomes" id="UP000322244"/>
    </source>
</evidence>
<dbReference type="AlphaFoldDB" id="A0A5A7S603"/>
<protein>
    <submittedName>
        <fullName evidence="1">Uncharacterized protein</fullName>
    </submittedName>
</protein>
<comment type="caution">
    <text evidence="1">The sequence shown here is derived from an EMBL/GenBank/DDBJ whole genome shotgun (WGS) entry which is preliminary data.</text>
</comment>
<gene>
    <name evidence="1" type="ORF">FOY51_21325</name>
</gene>
<reference evidence="1 2" key="1">
    <citation type="submission" date="2019-07" db="EMBL/GenBank/DDBJ databases">
        <title>Rhodococcus cavernicolus sp. nov., isolated from a cave.</title>
        <authorList>
            <person name="Lee S.D."/>
        </authorList>
    </citation>
    <scope>NUCLEOTIDE SEQUENCE [LARGE SCALE GENOMIC DNA]</scope>
    <source>
        <strain evidence="1 2">C1-24</strain>
    </source>
</reference>
<dbReference type="EMBL" id="VLNY01000013">
    <property type="protein sequence ID" value="KAA0020145.1"/>
    <property type="molecule type" value="Genomic_DNA"/>
</dbReference>
<keyword evidence="2" id="KW-1185">Reference proteome</keyword>
<organism evidence="1 2">
    <name type="scientific">Antrihabitans cavernicola</name>
    <dbReference type="NCBI Taxonomy" id="2495913"/>
    <lineage>
        <taxon>Bacteria</taxon>
        <taxon>Bacillati</taxon>
        <taxon>Actinomycetota</taxon>
        <taxon>Actinomycetes</taxon>
        <taxon>Mycobacteriales</taxon>
        <taxon>Nocardiaceae</taxon>
        <taxon>Antrihabitans</taxon>
    </lineage>
</organism>
<name>A0A5A7S603_9NOCA</name>
<evidence type="ECO:0000313" key="1">
    <source>
        <dbReference type="EMBL" id="KAA0020145.1"/>
    </source>
</evidence>